<gene>
    <name evidence="2" type="ORF">HUO12_11275</name>
</gene>
<organism evidence="2 3">
    <name type="scientific">Altererythrobacter lutimaris</name>
    <dbReference type="NCBI Taxonomy" id="2743979"/>
    <lineage>
        <taxon>Bacteria</taxon>
        <taxon>Pseudomonadati</taxon>
        <taxon>Pseudomonadota</taxon>
        <taxon>Alphaproteobacteria</taxon>
        <taxon>Sphingomonadales</taxon>
        <taxon>Erythrobacteraceae</taxon>
        <taxon>Altererythrobacter</taxon>
    </lineage>
</organism>
<dbReference type="EMBL" id="JABWTA010000001">
    <property type="protein sequence ID" value="NVE95482.1"/>
    <property type="molecule type" value="Genomic_DNA"/>
</dbReference>
<reference evidence="2 3" key="1">
    <citation type="submission" date="2020-06" db="EMBL/GenBank/DDBJ databases">
        <title>Altererythrobacter lutimaris sp. nov., a marine bacterium isolated from a tidal flat.</title>
        <authorList>
            <person name="Kim D."/>
            <person name="Yoo Y."/>
            <person name="Kim J.-J."/>
        </authorList>
    </citation>
    <scope>NUCLEOTIDE SEQUENCE [LARGE SCALE GENOMIC DNA]</scope>
    <source>
        <strain evidence="2 3">JGD-16</strain>
    </source>
</reference>
<dbReference type="AlphaFoldDB" id="A0A850HIK7"/>
<evidence type="ECO:0000313" key="3">
    <source>
        <dbReference type="Proteomes" id="UP000546031"/>
    </source>
</evidence>
<sequence length="49" mass="5553">MSEDADNKMSREERMAAKLRENLKRRKAQARQMTESSGESGVPKDGERG</sequence>
<accession>A0A850HIK7</accession>
<evidence type="ECO:0000256" key="1">
    <source>
        <dbReference type="SAM" id="MobiDB-lite"/>
    </source>
</evidence>
<dbReference type="RefSeq" id="WP_176273694.1">
    <property type="nucleotide sequence ID" value="NZ_JABWTA010000001.1"/>
</dbReference>
<dbReference type="Proteomes" id="UP000546031">
    <property type="component" value="Unassembled WGS sequence"/>
</dbReference>
<keyword evidence="3" id="KW-1185">Reference proteome</keyword>
<feature type="region of interest" description="Disordered" evidence="1">
    <location>
        <begin position="21"/>
        <end position="49"/>
    </location>
</feature>
<evidence type="ECO:0000313" key="2">
    <source>
        <dbReference type="EMBL" id="NVE95482.1"/>
    </source>
</evidence>
<protein>
    <submittedName>
        <fullName evidence="2">Uncharacterized protein</fullName>
    </submittedName>
</protein>
<proteinExistence type="predicted"/>
<comment type="caution">
    <text evidence="2">The sequence shown here is derived from an EMBL/GenBank/DDBJ whole genome shotgun (WGS) entry which is preliminary data.</text>
</comment>
<name>A0A850HIK7_9SPHN</name>